<feature type="compositionally biased region" description="Pro residues" evidence="6">
    <location>
        <begin position="1075"/>
        <end position="1090"/>
    </location>
</feature>
<feature type="compositionally biased region" description="Low complexity" evidence="6">
    <location>
        <begin position="1059"/>
        <end position="1074"/>
    </location>
</feature>
<dbReference type="InterPro" id="IPR047247">
    <property type="entry name" value="Ajuba-like_LIM2"/>
</dbReference>
<feature type="region of interest" description="Disordered" evidence="6">
    <location>
        <begin position="427"/>
        <end position="466"/>
    </location>
</feature>
<feature type="domain" description="LIM zinc-binding" evidence="7">
    <location>
        <begin position="609"/>
        <end position="670"/>
    </location>
</feature>
<feature type="region of interest" description="Disordered" evidence="6">
    <location>
        <begin position="489"/>
        <end position="521"/>
    </location>
</feature>
<feature type="region of interest" description="Disordered" evidence="6">
    <location>
        <begin position="294"/>
        <end position="322"/>
    </location>
</feature>
<feature type="region of interest" description="Disordered" evidence="6">
    <location>
        <begin position="241"/>
        <end position="277"/>
    </location>
</feature>
<feature type="domain" description="LIM zinc-binding" evidence="7">
    <location>
        <begin position="674"/>
        <end position="734"/>
    </location>
</feature>
<sequence>MAVHSGGGSKDVNCFKQGNHPHGVDLSESGVGVVNESQWRDVKINVLNFNRNTSDFPTSFSGVHQSGSYSPDSENIRYKETVFTSHTTSGQQDSPSHQAQVNGKSSTYNTGSIGGGVGSFDRADKMHSGGGLHSTDQRATFVSSISVRDSKPPPIPPSMLGNNVGLSGGAPNPGSLHWQGAVKSMSPMNTVLPPSADSRNVMIGGTRYPAPKAALINSAARAGSSQSHQIAVQYQTVYHHGSSSANTNSNYSSPRSSVGSGGDSKSSSPRTSLTNPAYYEQKFGSPRASLVLASPRSNWSTPGSVDSKHSSPRASLAGPSVDKFSGVVNPRVGSQVQRADLDQMSILYPQTSQGIISLGPRNVPLLSDNRFNEPAPPHIYTDPRQRTLPPQTAVSVHTSSYAHSVNNQIPNQIHNGGVHVPVMSQNSSAVSSTNLSQGNPHAASSSVAQNAPPSLPARVPLNKAADSDAERAVAALTQQLERDMSISGAAVASGKKPSDYPSSQQGGELEPPPPYHGPHDVQTSLKLSAASTQQKANVRLVAPVQGIQVQTGSTASSDLSGMSPGMKPGLAFQVTPPKNKGPSDAERKLAALTQQLEDEMDHAAGDYFGQCVTCGEKVTGANEACQAMGNLYHTRCFICCSCGRTLRGKAFYNVHGKVYCEEDYLYSGFQQTAEKCVVCGHLIMEMILQAMGKSYHPGCFRCCICNECLDGVPFTIDVDNKIYCVSDYHRVYAPKCAACGQAITPVDGTEETVRVVSMDKDFHVDCYHCEDCGLQLTDEADKRCYPLDNHLFCHNCHITRLNAQYPNETFYVDPTTFNIHNRGEARRGSNASSEPSGPIYSAVPMQAGLSTVPPLVVGQTGGGSVSHLHGNSMVGGGGGIGGGGGGGRSVLPGNASFNSHGYGSSGSSGGMASVAGDPQLMGMGGLGYMRGRGSIGSSHSSGGSQGSFPGSPVHSNAPVSLPHNHLDTGRMGLRRDSNPMQTPPPAPPPYSGSSAASSLMGSAHSSPAHHPNNLAHLMQHSNHGSPAHSRPVAYESAANYPLYQSPLSYHERRNDNFNGPFSGGQQAQPQQPMLQKPPSPTLGPPPPLPQRPASRFVSPSQSQGGSGTTPSQRKPKSGGAYHITDL</sequence>
<feature type="compositionally biased region" description="Low complexity" evidence="6">
    <location>
        <begin position="1098"/>
        <end position="1112"/>
    </location>
</feature>
<evidence type="ECO:0000313" key="8">
    <source>
        <dbReference type="Proteomes" id="UP000694888"/>
    </source>
</evidence>
<evidence type="ECO:0000313" key="9">
    <source>
        <dbReference type="RefSeq" id="XP_005096786.1"/>
    </source>
</evidence>
<feature type="compositionally biased region" description="Low complexity" evidence="6">
    <location>
        <begin position="991"/>
        <end position="1008"/>
    </location>
</feature>
<feature type="compositionally biased region" description="Pro residues" evidence="6">
    <location>
        <begin position="981"/>
        <end position="990"/>
    </location>
</feature>
<feature type="compositionally biased region" description="Polar residues" evidence="6">
    <location>
        <begin position="427"/>
        <end position="452"/>
    </location>
</feature>
<organism evidence="8 9">
    <name type="scientific">Aplysia californica</name>
    <name type="common">California sea hare</name>
    <dbReference type="NCBI Taxonomy" id="6500"/>
    <lineage>
        <taxon>Eukaryota</taxon>
        <taxon>Metazoa</taxon>
        <taxon>Spiralia</taxon>
        <taxon>Lophotrochozoa</taxon>
        <taxon>Mollusca</taxon>
        <taxon>Gastropoda</taxon>
        <taxon>Heterobranchia</taxon>
        <taxon>Euthyneura</taxon>
        <taxon>Tectipleura</taxon>
        <taxon>Aplysiida</taxon>
        <taxon>Aplysioidea</taxon>
        <taxon>Aplysiidae</taxon>
        <taxon>Aplysia</taxon>
    </lineage>
</organism>
<dbReference type="InterPro" id="IPR047248">
    <property type="entry name" value="Ajuba-like_LIM3"/>
</dbReference>
<dbReference type="PANTHER" id="PTHR24219:SF4">
    <property type="entry name" value="LIM DOMAIN-CONTAINING PROTEIN JUB"/>
    <property type="match status" value="1"/>
</dbReference>
<evidence type="ECO:0000256" key="1">
    <source>
        <dbReference type="ARBA" id="ARBA00022723"/>
    </source>
</evidence>
<feature type="region of interest" description="Disordered" evidence="6">
    <location>
        <begin position="85"/>
        <end position="176"/>
    </location>
</feature>
<feature type="region of interest" description="Disordered" evidence="6">
    <location>
        <begin position="55"/>
        <end position="74"/>
    </location>
</feature>
<dbReference type="Gene3D" id="2.10.110.10">
    <property type="entry name" value="Cysteine Rich Protein"/>
    <property type="match status" value="3"/>
</dbReference>
<feature type="compositionally biased region" description="Polar residues" evidence="6">
    <location>
        <begin position="137"/>
        <end position="147"/>
    </location>
</feature>
<dbReference type="Pfam" id="PF00412">
    <property type="entry name" value="LIM"/>
    <property type="match status" value="3"/>
</dbReference>
<keyword evidence="3 5" id="KW-0862">Zinc</keyword>
<dbReference type="CDD" id="cd09355">
    <property type="entry name" value="LIM2_Ajuba_like"/>
    <property type="match status" value="1"/>
</dbReference>
<name>A0ABM0JLZ1_APLCA</name>
<dbReference type="SUPFAM" id="SSF57716">
    <property type="entry name" value="Glucocorticoid receptor-like (DNA-binding domain)"/>
    <property type="match status" value="3"/>
</dbReference>
<evidence type="ECO:0000259" key="7">
    <source>
        <dbReference type="PROSITE" id="PS50023"/>
    </source>
</evidence>
<feature type="compositionally biased region" description="Basic and acidic residues" evidence="6">
    <location>
        <begin position="964"/>
        <end position="977"/>
    </location>
</feature>
<feature type="domain" description="LIM zinc-binding" evidence="7">
    <location>
        <begin position="737"/>
        <end position="803"/>
    </location>
</feature>
<keyword evidence="2" id="KW-0677">Repeat</keyword>
<keyword evidence="8" id="KW-1185">Reference proteome</keyword>
<reference evidence="9" key="1">
    <citation type="submission" date="2025-08" db="UniProtKB">
        <authorList>
            <consortium name="RefSeq"/>
        </authorList>
    </citation>
    <scope>IDENTIFICATION</scope>
</reference>
<evidence type="ECO:0000256" key="6">
    <source>
        <dbReference type="SAM" id="MobiDB-lite"/>
    </source>
</evidence>
<feature type="compositionally biased region" description="Gly residues" evidence="6">
    <location>
        <begin position="925"/>
        <end position="934"/>
    </location>
</feature>
<feature type="region of interest" description="Disordered" evidence="6">
    <location>
        <begin position="1050"/>
        <end position="1126"/>
    </location>
</feature>
<dbReference type="PROSITE" id="PS00478">
    <property type="entry name" value="LIM_DOMAIN_1"/>
    <property type="match status" value="1"/>
</dbReference>
<dbReference type="InterPro" id="IPR047245">
    <property type="entry name" value="Ajuba-like_LIM1"/>
</dbReference>
<feature type="region of interest" description="Disordered" evidence="6">
    <location>
        <begin position="1"/>
        <end position="28"/>
    </location>
</feature>
<dbReference type="InterPro" id="IPR001781">
    <property type="entry name" value="Znf_LIM"/>
</dbReference>
<dbReference type="InterPro" id="IPR047172">
    <property type="entry name" value="Ajuba-like"/>
</dbReference>
<accession>A0ABM0JLZ1</accession>
<dbReference type="PROSITE" id="PS50023">
    <property type="entry name" value="LIM_DOMAIN_2"/>
    <property type="match status" value="3"/>
</dbReference>
<feature type="compositionally biased region" description="Polar residues" evidence="6">
    <location>
        <begin position="295"/>
        <end position="304"/>
    </location>
</feature>
<keyword evidence="1 5" id="KW-0479">Metal-binding</keyword>
<dbReference type="CDD" id="cd09352">
    <property type="entry name" value="LIM1_Ajuba_like"/>
    <property type="match status" value="1"/>
</dbReference>
<feature type="compositionally biased region" description="Polar residues" evidence="6">
    <location>
        <begin position="55"/>
        <end position="73"/>
    </location>
</feature>
<feature type="compositionally biased region" description="Low complexity" evidence="6">
    <location>
        <begin position="935"/>
        <end position="951"/>
    </location>
</feature>
<feature type="compositionally biased region" description="Polar residues" evidence="6">
    <location>
        <begin position="85"/>
        <end position="111"/>
    </location>
</feature>
<keyword evidence="4 5" id="KW-0440">LIM domain</keyword>
<dbReference type="CDD" id="cd09438">
    <property type="entry name" value="LIM3_Ajuba_like"/>
    <property type="match status" value="1"/>
</dbReference>
<proteinExistence type="predicted"/>
<dbReference type="Proteomes" id="UP000694888">
    <property type="component" value="Unplaced"/>
</dbReference>
<dbReference type="SMART" id="SM00132">
    <property type="entry name" value="LIM"/>
    <property type="match status" value="3"/>
</dbReference>
<dbReference type="GeneID" id="101858776"/>
<evidence type="ECO:0000256" key="2">
    <source>
        <dbReference type="ARBA" id="ARBA00022737"/>
    </source>
</evidence>
<evidence type="ECO:0000256" key="5">
    <source>
        <dbReference type="PROSITE-ProRule" id="PRU00125"/>
    </source>
</evidence>
<evidence type="ECO:0000256" key="3">
    <source>
        <dbReference type="ARBA" id="ARBA00022833"/>
    </source>
</evidence>
<feature type="region of interest" description="Disordered" evidence="6">
    <location>
        <begin position="925"/>
        <end position="1030"/>
    </location>
</feature>
<dbReference type="PANTHER" id="PTHR24219">
    <property type="entry name" value="LIM DOMAIN-CONTAINING PROTEIN JUB"/>
    <property type="match status" value="1"/>
</dbReference>
<dbReference type="RefSeq" id="XP_005096786.1">
    <property type="nucleotide sequence ID" value="XM_005096729.3"/>
</dbReference>
<gene>
    <name evidence="9" type="primary">LOC101858776</name>
</gene>
<feature type="compositionally biased region" description="Low complexity" evidence="6">
    <location>
        <begin position="242"/>
        <end position="268"/>
    </location>
</feature>
<evidence type="ECO:0000256" key="4">
    <source>
        <dbReference type="ARBA" id="ARBA00023038"/>
    </source>
</evidence>
<protein>
    <submittedName>
        <fullName evidence="9">Uncharacterized protein LOC101858776</fullName>
    </submittedName>
</protein>